<dbReference type="Pfam" id="PF03816">
    <property type="entry name" value="LytR_cpsA_psr"/>
    <property type="match status" value="1"/>
</dbReference>
<dbReference type="NCBIfam" id="TIGR00350">
    <property type="entry name" value="lytR_cpsA_psr"/>
    <property type="match status" value="1"/>
</dbReference>
<dbReference type="PANTHER" id="PTHR33392:SF6">
    <property type="entry name" value="POLYISOPRENYL-TEICHOIC ACID--PEPTIDOGLYCAN TEICHOIC ACID TRANSFERASE TAGU"/>
    <property type="match status" value="1"/>
</dbReference>
<evidence type="ECO:0000259" key="4">
    <source>
        <dbReference type="Pfam" id="PF13399"/>
    </source>
</evidence>
<keyword evidence="2" id="KW-1133">Transmembrane helix</keyword>
<keyword evidence="2" id="KW-0812">Transmembrane</keyword>
<name>A0ABR7ZTY5_9CYAN</name>
<dbReference type="Gene3D" id="3.40.630.190">
    <property type="entry name" value="LCP protein"/>
    <property type="match status" value="1"/>
</dbReference>
<dbReference type="InterPro" id="IPR027381">
    <property type="entry name" value="LytR/CpsA/Psr_C"/>
</dbReference>
<evidence type="ECO:0000259" key="3">
    <source>
        <dbReference type="Pfam" id="PF03816"/>
    </source>
</evidence>
<dbReference type="EMBL" id="JACJQB010000002">
    <property type="protein sequence ID" value="MBD2186987.1"/>
    <property type="molecule type" value="Genomic_DNA"/>
</dbReference>
<evidence type="ECO:0000313" key="6">
    <source>
        <dbReference type="Proteomes" id="UP000642094"/>
    </source>
</evidence>
<feature type="transmembrane region" description="Helical" evidence="2">
    <location>
        <begin position="51"/>
        <end position="74"/>
    </location>
</feature>
<evidence type="ECO:0000256" key="1">
    <source>
        <dbReference type="ARBA" id="ARBA00006068"/>
    </source>
</evidence>
<protein>
    <submittedName>
        <fullName evidence="5">LCP family protein</fullName>
    </submittedName>
</protein>
<dbReference type="Pfam" id="PF13399">
    <property type="entry name" value="LytR_C"/>
    <property type="match status" value="1"/>
</dbReference>
<feature type="domain" description="LytR/CpsA/Psr regulator C-terminal" evidence="4">
    <location>
        <begin position="394"/>
        <end position="481"/>
    </location>
</feature>
<evidence type="ECO:0000256" key="2">
    <source>
        <dbReference type="SAM" id="Phobius"/>
    </source>
</evidence>
<proteinExistence type="inferred from homology"/>
<reference evidence="5 6" key="1">
    <citation type="journal article" date="2020" name="ISME J.">
        <title>Comparative genomics reveals insights into cyanobacterial evolution and habitat adaptation.</title>
        <authorList>
            <person name="Chen M.Y."/>
            <person name="Teng W.K."/>
            <person name="Zhao L."/>
            <person name="Hu C.X."/>
            <person name="Zhou Y.K."/>
            <person name="Han B.P."/>
            <person name="Song L.R."/>
            <person name="Shu W.S."/>
        </authorList>
    </citation>
    <scope>NUCLEOTIDE SEQUENCE [LARGE SCALE GENOMIC DNA]</scope>
    <source>
        <strain evidence="5 6">FACHB-723</strain>
    </source>
</reference>
<gene>
    <name evidence="5" type="ORF">H6F41_02370</name>
</gene>
<dbReference type="Proteomes" id="UP000642094">
    <property type="component" value="Unassembled WGS sequence"/>
</dbReference>
<organism evidence="5 6">
    <name type="scientific">Pseudanabaena mucicola FACHB-723</name>
    <dbReference type="NCBI Taxonomy" id="2692860"/>
    <lineage>
        <taxon>Bacteria</taxon>
        <taxon>Bacillati</taxon>
        <taxon>Cyanobacteriota</taxon>
        <taxon>Cyanophyceae</taxon>
        <taxon>Pseudanabaenales</taxon>
        <taxon>Pseudanabaenaceae</taxon>
        <taxon>Pseudanabaena</taxon>
    </lineage>
</organism>
<dbReference type="InterPro" id="IPR004474">
    <property type="entry name" value="LytR_CpsA_psr"/>
</dbReference>
<feature type="domain" description="Cell envelope-related transcriptional attenuator" evidence="3">
    <location>
        <begin position="150"/>
        <end position="295"/>
    </location>
</feature>
<evidence type="ECO:0000313" key="5">
    <source>
        <dbReference type="EMBL" id="MBD2186987.1"/>
    </source>
</evidence>
<sequence>MDGLSLKQIFSREEYPLPVATNPINLGKSGLSNKSPQPKKASISHSISQKWTLFVVLFVALLSGGLGAGLAFVLSSRPFQQSQLSADESSVFNKNADDMTSAIAGIPTLTRPVNILLLGTIVLTSDLPNAQPAERGVALDQVEGNLNGMSDAMLLIRFDPETQKVAVLSIPRDSRVDIKGVGRTKINFANYAGGAALSAQTVSEVLGDIPIDRYIRFNVGGFGQLVDALGGVELYVPKRMKYQDDSQRLYINLNAGTQFLDGNKSIQYMRFRHDDLGDIGRVQRQQAFFRAFIEQKLKPETIAKLPQVMSILKDNIDTNLSVEEILALAGYASKVDRKNVQMHMAPGRFSNPGEFDNLSYWILDNRRLATIMSQSFGVMKQASGNTLDNSPEYLRVAIQDSMSQPEGSRRATTVLSKAGYGQVFAASERWSKPLAKTQIIAQGGDLESAQKLRDTLGVGEVLIESTGELESDITVRVGKDWLQANRIPLKPATKANPSRPQ</sequence>
<dbReference type="PANTHER" id="PTHR33392">
    <property type="entry name" value="POLYISOPRENYL-TEICHOIC ACID--PEPTIDOGLYCAN TEICHOIC ACID TRANSFERASE TAGU"/>
    <property type="match status" value="1"/>
</dbReference>
<comment type="similarity">
    <text evidence="1">Belongs to the LytR/CpsA/Psr (LCP) family.</text>
</comment>
<accession>A0ABR7ZTY5</accession>
<keyword evidence="6" id="KW-1185">Reference proteome</keyword>
<keyword evidence="2" id="KW-0472">Membrane</keyword>
<dbReference type="InterPro" id="IPR050922">
    <property type="entry name" value="LytR/CpsA/Psr_CW_biosynth"/>
</dbReference>
<comment type="caution">
    <text evidence="5">The sequence shown here is derived from an EMBL/GenBank/DDBJ whole genome shotgun (WGS) entry which is preliminary data.</text>
</comment>